<dbReference type="Pfam" id="PF09994">
    <property type="entry name" value="T6SS_Tle1-like_cat"/>
    <property type="match status" value="1"/>
</dbReference>
<proteinExistence type="predicted"/>
<evidence type="ECO:0000259" key="2">
    <source>
        <dbReference type="Pfam" id="PF09994"/>
    </source>
</evidence>
<dbReference type="PANTHER" id="PTHR33840:SF1">
    <property type="entry name" value="TLE1 PHOSPHOLIPASE DOMAIN-CONTAINING PROTEIN"/>
    <property type="match status" value="1"/>
</dbReference>
<dbReference type="InterPro" id="IPR018712">
    <property type="entry name" value="Tle1-like_cat"/>
</dbReference>
<accession>A0ABR3SN65</accession>
<dbReference type="EMBL" id="JAJVDC020000095">
    <property type="protein sequence ID" value="KAL1625459.1"/>
    <property type="molecule type" value="Genomic_DNA"/>
</dbReference>
<dbReference type="PANTHER" id="PTHR33840">
    <property type="match status" value="1"/>
</dbReference>
<feature type="compositionally biased region" description="Basic and acidic residues" evidence="1">
    <location>
        <begin position="639"/>
        <end position="648"/>
    </location>
</feature>
<organism evidence="3 4">
    <name type="scientific">Neofusicoccum ribis</name>
    <dbReference type="NCBI Taxonomy" id="45134"/>
    <lineage>
        <taxon>Eukaryota</taxon>
        <taxon>Fungi</taxon>
        <taxon>Dikarya</taxon>
        <taxon>Ascomycota</taxon>
        <taxon>Pezizomycotina</taxon>
        <taxon>Dothideomycetes</taxon>
        <taxon>Dothideomycetes incertae sedis</taxon>
        <taxon>Botryosphaeriales</taxon>
        <taxon>Botryosphaeriaceae</taxon>
        <taxon>Neofusicoccum</taxon>
    </lineage>
</organism>
<gene>
    <name evidence="3" type="ORF">SLS56_007352</name>
</gene>
<dbReference type="Proteomes" id="UP001521116">
    <property type="component" value="Unassembled WGS sequence"/>
</dbReference>
<sequence>MFNHDSPHNDHEHRSTEYNKKRIIICCDGTWQASDRGNATNPSNVARLARMLAREDKEAGHVPQVIYYQGGVASNGSGTLISGSMPYLPIPELTSFIAGVGAAGFGWGLDENVIECYHFLSNNYNPGDEIFMFGFSRGAYTARALAGVVTTMGLLRPECLSDFQYGYDIYRQYGTSKHEERLTDVTFWDWAQDSKASEDVNRLQSGMQEVTIKAIGVWDTVGALGLPKSMVTTLFPKINERFEFHDTALNYRIENAFQALALDEHRGAFTPTLWYLDPRYLKPHDCTHCPRSDSPDPLQHKVVPNLKQCWFPGYHESVGGGNTLLNVWQPDASDSDDIALAWMCDNLDGLLAFDAAACTRILIAPPLPALPLAHPPASPYKRKHRASARASTSTHLLRTTWAEGHNVDAGALFACFFGLDIAGRSQPRTPGRYYAPGAATNESVHPSVRHRVDAFRNALLLPYRPPALRGWGWREQRRASTGAPDGHGAEWRSRPEEEAKAGGWLWGYGVEERREEEVVLREWVIREMEGRANFEARLLPWLVKEQLWERNRLVAAVEGEGGGAGRGGHDGSGRADAAFWTRTNWRGRKVMDGAFRLSRASGAAGAGGGGRKKHTPRVDSADLDVSVPGPGPVRTNGRPLDRPIDHPV</sequence>
<evidence type="ECO:0000313" key="4">
    <source>
        <dbReference type="Proteomes" id="UP001521116"/>
    </source>
</evidence>
<reference evidence="3 4" key="1">
    <citation type="submission" date="2024-02" db="EMBL/GenBank/DDBJ databases">
        <title>De novo assembly and annotation of 12 fungi associated with fruit tree decline syndrome in Ontario, Canada.</title>
        <authorList>
            <person name="Sulman M."/>
            <person name="Ellouze W."/>
            <person name="Ilyukhin E."/>
        </authorList>
    </citation>
    <scope>NUCLEOTIDE SEQUENCE [LARGE SCALE GENOMIC DNA]</scope>
    <source>
        <strain evidence="3 4">M1-105</strain>
    </source>
</reference>
<evidence type="ECO:0000313" key="3">
    <source>
        <dbReference type="EMBL" id="KAL1625459.1"/>
    </source>
</evidence>
<comment type="caution">
    <text evidence="3">The sequence shown here is derived from an EMBL/GenBank/DDBJ whole genome shotgun (WGS) entry which is preliminary data.</text>
</comment>
<evidence type="ECO:0000256" key="1">
    <source>
        <dbReference type="SAM" id="MobiDB-lite"/>
    </source>
</evidence>
<feature type="domain" description="T6SS Phospholipase effector Tle1-like catalytic" evidence="2">
    <location>
        <begin position="21"/>
        <end position="345"/>
    </location>
</feature>
<keyword evidence="4" id="KW-1185">Reference proteome</keyword>
<name>A0ABR3SN65_9PEZI</name>
<feature type="region of interest" description="Disordered" evidence="1">
    <location>
        <begin position="601"/>
        <end position="648"/>
    </location>
</feature>
<protein>
    <recommendedName>
        <fullName evidence="2">T6SS Phospholipase effector Tle1-like catalytic domain-containing protein</fullName>
    </recommendedName>
</protein>